<dbReference type="PANTHER" id="PTHR47268:SF4">
    <property type="entry name" value="ACYLPHOSPHATASE"/>
    <property type="match status" value="1"/>
</dbReference>
<evidence type="ECO:0000256" key="1">
    <source>
        <dbReference type="ARBA" id="ARBA00005614"/>
    </source>
</evidence>
<accession>A0ABU2T1K1</accession>
<evidence type="ECO:0000256" key="8">
    <source>
        <dbReference type="SAM" id="MobiDB-lite"/>
    </source>
</evidence>
<dbReference type="Pfam" id="PF00708">
    <property type="entry name" value="Acylphosphatase"/>
    <property type="match status" value="1"/>
</dbReference>
<evidence type="ECO:0000256" key="5">
    <source>
        <dbReference type="PROSITE-ProRule" id="PRU00520"/>
    </source>
</evidence>
<dbReference type="RefSeq" id="WP_311622520.1">
    <property type="nucleotide sequence ID" value="NZ_JAVRFE010000004.1"/>
</dbReference>
<name>A0ABU2T1K1_9ACTN</name>
<protein>
    <recommendedName>
        <fullName evidence="3 5">Acylphosphatase</fullName>
        <ecNumber evidence="2 5">3.6.1.7</ecNumber>
    </recommendedName>
</protein>
<dbReference type="PROSITE" id="PS51160">
    <property type="entry name" value="ACYLPHOSPHATASE_3"/>
    <property type="match status" value="1"/>
</dbReference>
<dbReference type="GO" id="GO:0003998">
    <property type="term" value="F:acylphosphatase activity"/>
    <property type="evidence" value="ECO:0007669"/>
    <property type="project" value="UniProtKB-EC"/>
</dbReference>
<dbReference type="EMBL" id="JAVRFE010000004">
    <property type="protein sequence ID" value="MDT0455112.1"/>
    <property type="molecule type" value="Genomic_DNA"/>
</dbReference>
<feature type="active site" evidence="5">
    <location>
        <position position="18"/>
    </location>
</feature>
<dbReference type="PROSITE" id="PS00150">
    <property type="entry name" value="ACYLPHOSPHATASE_1"/>
    <property type="match status" value="1"/>
</dbReference>
<comment type="similarity">
    <text evidence="1 7">Belongs to the acylphosphatase family.</text>
</comment>
<dbReference type="InterPro" id="IPR020456">
    <property type="entry name" value="Acylphosphatase"/>
</dbReference>
<proteinExistence type="inferred from homology"/>
<dbReference type="InterPro" id="IPR001792">
    <property type="entry name" value="Acylphosphatase-like_dom"/>
</dbReference>
<dbReference type="PRINTS" id="PR00112">
    <property type="entry name" value="ACYLPHPHTASE"/>
</dbReference>
<evidence type="ECO:0000313" key="11">
    <source>
        <dbReference type="Proteomes" id="UP001180551"/>
    </source>
</evidence>
<dbReference type="EC" id="3.6.1.7" evidence="2 5"/>
<dbReference type="PANTHER" id="PTHR47268">
    <property type="entry name" value="ACYLPHOSPHATASE"/>
    <property type="match status" value="1"/>
</dbReference>
<feature type="active site" evidence="5">
    <location>
        <position position="36"/>
    </location>
</feature>
<dbReference type="Gene3D" id="3.30.70.100">
    <property type="match status" value="1"/>
</dbReference>
<evidence type="ECO:0000313" key="10">
    <source>
        <dbReference type="EMBL" id="MDT0455112.1"/>
    </source>
</evidence>
<keyword evidence="11" id="KW-1185">Reference proteome</keyword>
<sequence length="97" mass="10626">MIRRRAVVSGDVQGVFFRDTCRRLADEHGVAGWVRNLSDGTVEAAFEGEPEHVRKLVDWVHEGPPMATVNTVSVHEEEPQGLTGFEVRPTPGGFQGG</sequence>
<feature type="region of interest" description="Disordered" evidence="8">
    <location>
        <begin position="77"/>
        <end position="97"/>
    </location>
</feature>
<gene>
    <name evidence="10" type="ORF">RM550_05070</name>
</gene>
<dbReference type="InterPro" id="IPR017968">
    <property type="entry name" value="Acylphosphatase_CS"/>
</dbReference>
<reference evidence="10" key="1">
    <citation type="submission" date="2024-05" db="EMBL/GenBank/DDBJ databases">
        <title>30 novel species of actinomycetes from the DSMZ collection.</title>
        <authorList>
            <person name="Nouioui I."/>
        </authorList>
    </citation>
    <scope>NUCLEOTIDE SEQUENCE</scope>
    <source>
        <strain evidence="10">DSM 41527</strain>
    </source>
</reference>
<organism evidence="10 11">
    <name type="scientific">Streptomyces mooreae</name>
    <dbReference type="NCBI Taxonomy" id="3075523"/>
    <lineage>
        <taxon>Bacteria</taxon>
        <taxon>Bacillati</taxon>
        <taxon>Actinomycetota</taxon>
        <taxon>Actinomycetes</taxon>
        <taxon>Kitasatosporales</taxon>
        <taxon>Streptomycetaceae</taxon>
        <taxon>Streptomyces</taxon>
    </lineage>
</organism>
<comment type="catalytic activity">
    <reaction evidence="4 5 6">
        <text>an acyl phosphate + H2O = a carboxylate + phosphate + H(+)</text>
        <dbReference type="Rhea" id="RHEA:14965"/>
        <dbReference type="ChEBI" id="CHEBI:15377"/>
        <dbReference type="ChEBI" id="CHEBI:15378"/>
        <dbReference type="ChEBI" id="CHEBI:29067"/>
        <dbReference type="ChEBI" id="CHEBI:43474"/>
        <dbReference type="ChEBI" id="CHEBI:59918"/>
        <dbReference type="EC" id="3.6.1.7"/>
    </reaction>
</comment>
<evidence type="ECO:0000256" key="3">
    <source>
        <dbReference type="ARBA" id="ARBA00015991"/>
    </source>
</evidence>
<dbReference type="PROSITE" id="PS00151">
    <property type="entry name" value="ACYLPHOSPHATASE_2"/>
    <property type="match status" value="1"/>
</dbReference>
<keyword evidence="5 6" id="KW-0378">Hydrolase</keyword>
<evidence type="ECO:0000256" key="6">
    <source>
        <dbReference type="RuleBase" id="RU000553"/>
    </source>
</evidence>
<dbReference type="SUPFAM" id="SSF54975">
    <property type="entry name" value="Acylphosphatase/BLUF domain-like"/>
    <property type="match status" value="1"/>
</dbReference>
<dbReference type="InterPro" id="IPR036046">
    <property type="entry name" value="Acylphosphatase-like_dom_sf"/>
</dbReference>
<evidence type="ECO:0000256" key="2">
    <source>
        <dbReference type="ARBA" id="ARBA00012150"/>
    </source>
</evidence>
<evidence type="ECO:0000256" key="7">
    <source>
        <dbReference type="RuleBase" id="RU004168"/>
    </source>
</evidence>
<feature type="domain" description="Acylphosphatase-like" evidence="9">
    <location>
        <begin position="3"/>
        <end position="89"/>
    </location>
</feature>
<evidence type="ECO:0000256" key="4">
    <source>
        <dbReference type="ARBA" id="ARBA00047645"/>
    </source>
</evidence>
<comment type="caution">
    <text evidence="10">The sequence shown here is derived from an EMBL/GenBank/DDBJ whole genome shotgun (WGS) entry which is preliminary data.</text>
</comment>
<dbReference type="Proteomes" id="UP001180551">
    <property type="component" value="Unassembled WGS sequence"/>
</dbReference>
<evidence type="ECO:0000259" key="9">
    <source>
        <dbReference type="PROSITE" id="PS51160"/>
    </source>
</evidence>